<feature type="transmembrane region" description="Helical" evidence="5">
    <location>
        <begin position="166"/>
        <end position="188"/>
    </location>
</feature>
<feature type="transmembrane region" description="Helical" evidence="5">
    <location>
        <begin position="429"/>
        <end position="460"/>
    </location>
</feature>
<dbReference type="RefSeq" id="WP_120979770.1">
    <property type="nucleotide sequence ID" value="NZ_RBZM01000014.1"/>
</dbReference>
<dbReference type="PANTHER" id="PTHR37422">
    <property type="entry name" value="TEICHURONIC ACID BIOSYNTHESIS PROTEIN TUAE"/>
    <property type="match status" value="1"/>
</dbReference>
<reference evidence="7 8" key="1">
    <citation type="submission" date="2018-10" db="EMBL/GenBank/DDBJ databases">
        <title>Cohnella sp. M2MS4P-1, whole genome shotgun sequence.</title>
        <authorList>
            <person name="Tuo L."/>
        </authorList>
    </citation>
    <scope>NUCLEOTIDE SEQUENCE [LARGE SCALE GENOMIC DNA]</scope>
    <source>
        <strain evidence="7 8">M2MS4P-1</strain>
    </source>
</reference>
<dbReference type="Pfam" id="PF04932">
    <property type="entry name" value="Wzy_C"/>
    <property type="match status" value="1"/>
</dbReference>
<keyword evidence="4 5" id="KW-0472">Membrane</keyword>
<dbReference type="InterPro" id="IPR038440">
    <property type="entry name" value="FimV_C_sf"/>
</dbReference>
<comment type="subcellular location">
    <subcellularLocation>
        <location evidence="1">Membrane</location>
        <topology evidence="1">Multi-pass membrane protein</topology>
    </subcellularLocation>
</comment>
<evidence type="ECO:0000256" key="3">
    <source>
        <dbReference type="ARBA" id="ARBA00022989"/>
    </source>
</evidence>
<dbReference type="OrthoDB" id="1808577at2"/>
<dbReference type="InterPro" id="IPR051533">
    <property type="entry name" value="WaaL-like"/>
</dbReference>
<keyword evidence="8" id="KW-1185">Reference proteome</keyword>
<dbReference type="EMBL" id="RBZM01000014">
    <property type="protein sequence ID" value="RKP45817.1"/>
    <property type="molecule type" value="Genomic_DNA"/>
</dbReference>
<sequence length="717" mass="78519">MNKSAGFKSVFSALIAIGVFAVLGGTAFRYGMFFDEDYYKLEMLLYSTVIAWLIYRTLRGNRSRSIWMYAWLPLGMCVLYGVELALGPASVKGTQDAVLRWLSYGCWTLLLSELWGNEKRRVWGWLAIQATGATLVIGGWLGWFGWISFTDIVLRFDDVELSATGARLAGFLQYPNAYGAVLAAFLIMQLQGAGKSKPRMIRWIAAMTAIPYGGALLLTESRGAIIVFAAGCALAYALAGSRSERHALLLSGGITAIGAAIVAKVSWHWMRSVGEESAGKATWGDWECWLGLGIMIVGAIVLFLISSPRAQGRREIPWLAAVTGTILAGWAAFDNAGARIAGHYGTVASRGLFYKDAWTMFRDSPLFGYGGKSWRALLGLYQSQPYVGNEVHSGYFEILLDTGLVGAALMLFMLIVYMRGLWRYRKQAIVPAAVLIAHAAIDFDWSYAFVWLLLLAWLMLHQLPRQAAEAQSGDELKRAPAALLPIRRQAAALLLIAIAAAGTWAAWRSDAAAQDRAAAAAAAPAAREEKLRAALEANPAWTRIRLELAPLLPLQERAAMLEAGLRYEPQAPQLHLQLGMAYAELGKAAQARDRLREAARLERFSREGQSGSVAALANLAARLRDDGDRPGAETAAEAAVAMFERYRMLVREVAEMPHPANGKQFGMTVAAKLNAAKSLLLLARVEEGKKILLEVIEEGDDDWKEEARKLLESLPER</sequence>
<feature type="domain" description="O-antigen ligase-related" evidence="6">
    <location>
        <begin position="292"/>
        <end position="410"/>
    </location>
</feature>
<feature type="transmembrane region" description="Helical" evidence="5">
    <location>
        <begin position="247"/>
        <end position="269"/>
    </location>
</feature>
<feature type="transmembrane region" description="Helical" evidence="5">
    <location>
        <begin position="200"/>
        <end position="218"/>
    </location>
</feature>
<keyword evidence="3 5" id="KW-1133">Transmembrane helix</keyword>
<organism evidence="7 8">
    <name type="scientific">Cohnella endophytica</name>
    <dbReference type="NCBI Taxonomy" id="2419778"/>
    <lineage>
        <taxon>Bacteria</taxon>
        <taxon>Bacillati</taxon>
        <taxon>Bacillota</taxon>
        <taxon>Bacilli</taxon>
        <taxon>Bacillales</taxon>
        <taxon>Paenibacillaceae</taxon>
        <taxon>Cohnella</taxon>
    </lineage>
</organism>
<dbReference type="AlphaFoldDB" id="A0A494X535"/>
<evidence type="ECO:0000313" key="7">
    <source>
        <dbReference type="EMBL" id="RKP45817.1"/>
    </source>
</evidence>
<dbReference type="Gene3D" id="1.20.58.2200">
    <property type="match status" value="1"/>
</dbReference>
<dbReference type="InterPro" id="IPR007016">
    <property type="entry name" value="O-antigen_ligase-rel_domated"/>
</dbReference>
<feature type="transmembrane region" description="Helical" evidence="5">
    <location>
        <begin position="98"/>
        <end position="115"/>
    </location>
</feature>
<evidence type="ECO:0000313" key="8">
    <source>
        <dbReference type="Proteomes" id="UP000282076"/>
    </source>
</evidence>
<feature type="transmembrane region" description="Helical" evidence="5">
    <location>
        <begin position="67"/>
        <end position="86"/>
    </location>
</feature>
<dbReference type="InterPro" id="IPR011990">
    <property type="entry name" value="TPR-like_helical_dom_sf"/>
</dbReference>
<comment type="caution">
    <text evidence="7">The sequence shown here is derived from an EMBL/GenBank/DDBJ whole genome shotgun (WGS) entry which is preliminary data.</text>
</comment>
<feature type="transmembrane region" description="Helical" evidence="5">
    <location>
        <begin position="289"/>
        <end position="305"/>
    </location>
</feature>
<dbReference type="SUPFAM" id="SSF48452">
    <property type="entry name" value="TPR-like"/>
    <property type="match status" value="1"/>
</dbReference>
<proteinExistence type="predicted"/>
<protein>
    <recommendedName>
        <fullName evidence="6">O-antigen ligase-related domain-containing protein</fullName>
    </recommendedName>
</protein>
<feature type="transmembrane region" description="Helical" evidence="5">
    <location>
        <begin position="122"/>
        <end position="146"/>
    </location>
</feature>
<feature type="transmembrane region" description="Helical" evidence="5">
    <location>
        <begin position="12"/>
        <end position="32"/>
    </location>
</feature>
<dbReference type="Gene3D" id="1.25.40.10">
    <property type="entry name" value="Tetratricopeptide repeat domain"/>
    <property type="match status" value="1"/>
</dbReference>
<dbReference type="PANTHER" id="PTHR37422:SF13">
    <property type="entry name" value="LIPOPOLYSACCHARIDE BIOSYNTHESIS PROTEIN PA4999-RELATED"/>
    <property type="match status" value="1"/>
</dbReference>
<dbReference type="GO" id="GO:0016020">
    <property type="term" value="C:membrane"/>
    <property type="evidence" value="ECO:0007669"/>
    <property type="project" value="UniProtKB-SubCell"/>
</dbReference>
<gene>
    <name evidence="7" type="ORF">D7Z26_25030</name>
</gene>
<evidence type="ECO:0000256" key="5">
    <source>
        <dbReference type="SAM" id="Phobius"/>
    </source>
</evidence>
<feature type="transmembrane region" description="Helical" evidence="5">
    <location>
        <begin position="224"/>
        <end position="240"/>
    </location>
</feature>
<feature type="transmembrane region" description="Helical" evidence="5">
    <location>
        <begin position="38"/>
        <end position="55"/>
    </location>
</feature>
<evidence type="ECO:0000259" key="6">
    <source>
        <dbReference type="Pfam" id="PF04932"/>
    </source>
</evidence>
<evidence type="ECO:0000256" key="1">
    <source>
        <dbReference type="ARBA" id="ARBA00004141"/>
    </source>
</evidence>
<feature type="transmembrane region" description="Helical" evidence="5">
    <location>
        <begin position="317"/>
        <end position="333"/>
    </location>
</feature>
<evidence type="ECO:0000256" key="4">
    <source>
        <dbReference type="ARBA" id="ARBA00023136"/>
    </source>
</evidence>
<dbReference type="Proteomes" id="UP000282076">
    <property type="component" value="Unassembled WGS sequence"/>
</dbReference>
<keyword evidence="2 5" id="KW-0812">Transmembrane</keyword>
<accession>A0A494X535</accession>
<evidence type="ECO:0000256" key="2">
    <source>
        <dbReference type="ARBA" id="ARBA00022692"/>
    </source>
</evidence>
<name>A0A494X535_9BACL</name>
<feature type="transmembrane region" description="Helical" evidence="5">
    <location>
        <begin position="398"/>
        <end position="417"/>
    </location>
</feature>